<gene>
    <name evidence="2" type="ORF">JR050_04000</name>
</gene>
<accession>A0ABS2DFP5</accession>
<evidence type="ECO:0000256" key="1">
    <source>
        <dbReference type="SAM" id="Phobius"/>
    </source>
</evidence>
<keyword evidence="1" id="KW-0472">Membrane</keyword>
<evidence type="ECO:0000313" key="3">
    <source>
        <dbReference type="Proteomes" id="UP001518925"/>
    </source>
</evidence>
<dbReference type="EMBL" id="JAFELM010000016">
    <property type="protein sequence ID" value="MBM6616845.1"/>
    <property type="molecule type" value="Genomic_DNA"/>
</dbReference>
<name>A0ABS2DFP5_9BACI</name>
<protein>
    <submittedName>
        <fullName evidence="2">DUF4257 domain-containing protein</fullName>
    </submittedName>
</protein>
<reference evidence="2 3" key="1">
    <citation type="submission" date="2021-02" db="EMBL/GenBank/DDBJ databases">
        <title>Bacillus sp. RD4P76, an endophyte from a halophyte.</title>
        <authorList>
            <person name="Sun J.-Q."/>
        </authorList>
    </citation>
    <scope>NUCLEOTIDE SEQUENCE [LARGE SCALE GENOMIC DNA]</scope>
    <source>
        <strain evidence="2 3">RD4P76</strain>
    </source>
</reference>
<organism evidence="2 3">
    <name type="scientific">Bacillus suaedaesalsae</name>
    <dbReference type="NCBI Taxonomy" id="2810349"/>
    <lineage>
        <taxon>Bacteria</taxon>
        <taxon>Bacillati</taxon>
        <taxon>Bacillota</taxon>
        <taxon>Bacilli</taxon>
        <taxon>Bacillales</taxon>
        <taxon>Bacillaceae</taxon>
        <taxon>Bacillus</taxon>
    </lineage>
</organism>
<keyword evidence="1" id="KW-0812">Transmembrane</keyword>
<feature type="transmembrane region" description="Helical" evidence="1">
    <location>
        <begin position="40"/>
        <end position="60"/>
    </location>
</feature>
<feature type="transmembrane region" description="Helical" evidence="1">
    <location>
        <begin position="66"/>
        <end position="85"/>
    </location>
</feature>
<proteinExistence type="predicted"/>
<evidence type="ECO:0000313" key="2">
    <source>
        <dbReference type="EMBL" id="MBM6616845.1"/>
    </source>
</evidence>
<keyword evidence="1" id="KW-1133">Transmembrane helix</keyword>
<keyword evidence="3" id="KW-1185">Reference proteome</keyword>
<comment type="caution">
    <text evidence="2">The sequence shown here is derived from an EMBL/GenBank/DDBJ whole genome shotgun (WGS) entry which is preliminary data.</text>
</comment>
<sequence>MNLMIVSLTGALTGFVAHLIKNDRIVLFPKRRYRPPGIDLGFLADIFTSALAALFANTYLFSPADIGDMIGIAVMAGMAAESVLLQKELQVEKLKTEELNKISKRANT</sequence>
<dbReference type="Pfam" id="PF14074">
    <property type="entry name" value="DUF4257"/>
    <property type="match status" value="1"/>
</dbReference>
<dbReference type="InterPro" id="IPR025353">
    <property type="entry name" value="DUF4257"/>
</dbReference>
<dbReference type="Proteomes" id="UP001518925">
    <property type="component" value="Unassembled WGS sequence"/>
</dbReference>